<keyword evidence="4" id="KW-0488">Methylation</keyword>
<gene>
    <name evidence="13" type="ORF">WM40_09670</name>
</gene>
<keyword evidence="8 11" id="KW-0472">Membrane</keyword>
<organism evidence="13 14">
    <name type="scientific">Robbsia andropogonis</name>
    <dbReference type="NCBI Taxonomy" id="28092"/>
    <lineage>
        <taxon>Bacteria</taxon>
        <taxon>Pseudomonadati</taxon>
        <taxon>Pseudomonadota</taxon>
        <taxon>Betaproteobacteria</taxon>
        <taxon>Burkholderiales</taxon>
        <taxon>Burkholderiaceae</taxon>
        <taxon>Robbsia</taxon>
    </lineage>
</organism>
<dbReference type="GO" id="GO:0015628">
    <property type="term" value="P:protein secretion by the type II secretion system"/>
    <property type="evidence" value="ECO:0007669"/>
    <property type="project" value="InterPro"/>
</dbReference>
<dbReference type="AlphaFoldDB" id="A0A0F5K1Y2"/>
<evidence type="ECO:0000256" key="6">
    <source>
        <dbReference type="ARBA" id="ARBA00022692"/>
    </source>
</evidence>
<keyword evidence="5" id="KW-0997">Cell inner membrane</keyword>
<sequence>MRGFGLIEWLMTLALTIGIVAFAVGPWRRWWLGVALARTEHALLASLSIARHEAVRRNQPVGLCRADAMGACADTTMRDAAGKHIPLHDWRYGWLVVTDRQGVRNQGMSAKFDGRRGADTPLILHRVAAISGVSITANNGTQRLVFRPPLGQSVGRWGRFTIAPERAMSRPRDRIVGPLTPRCIWISGGGRARRSRGHCG</sequence>
<evidence type="ECO:0000256" key="1">
    <source>
        <dbReference type="ARBA" id="ARBA00004377"/>
    </source>
</evidence>
<evidence type="ECO:0000256" key="8">
    <source>
        <dbReference type="ARBA" id="ARBA00023136"/>
    </source>
</evidence>
<dbReference type="SUPFAM" id="SSF54523">
    <property type="entry name" value="Pili subunits"/>
    <property type="match status" value="1"/>
</dbReference>
<comment type="subcellular location">
    <subcellularLocation>
        <location evidence="1">Cell inner membrane</location>
        <topology evidence="1">Single-pass membrane protein</topology>
    </subcellularLocation>
</comment>
<keyword evidence="6 11" id="KW-0812">Transmembrane</keyword>
<proteinExistence type="inferred from homology"/>
<dbReference type="Pfam" id="PF12019">
    <property type="entry name" value="GspH"/>
    <property type="match status" value="1"/>
</dbReference>
<comment type="caution">
    <text evidence="13">The sequence shown here is derived from an EMBL/GenBank/DDBJ whole genome shotgun (WGS) entry which is preliminary data.</text>
</comment>
<accession>A0A0F5K1Y2</accession>
<evidence type="ECO:0000256" key="11">
    <source>
        <dbReference type="SAM" id="Phobius"/>
    </source>
</evidence>
<dbReference type="InterPro" id="IPR045584">
    <property type="entry name" value="Pilin-like"/>
</dbReference>
<comment type="similarity">
    <text evidence="9">Belongs to the GSP H family.</text>
</comment>
<dbReference type="GO" id="GO:0005886">
    <property type="term" value="C:plasma membrane"/>
    <property type="evidence" value="ECO:0007669"/>
    <property type="project" value="UniProtKB-SubCell"/>
</dbReference>
<feature type="domain" description="General secretion pathway GspH" evidence="12">
    <location>
        <begin position="42"/>
        <end position="167"/>
    </location>
</feature>
<dbReference type="Gene3D" id="3.55.40.10">
    <property type="entry name" value="minor pseudopilin epsh domain"/>
    <property type="match status" value="1"/>
</dbReference>
<evidence type="ECO:0000256" key="10">
    <source>
        <dbReference type="ARBA" id="ARBA00030775"/>
    </source>
</evidence>
<evidence type="ECO:0000256" key="5">
    <source>
        <dbReference type="ARBA" id="ARBA00022519"/>
    </source>
</evidence>
<dbReference type="STRING" id="28092.WM40_09670"/>
<dbReference type="Proteomes" id="UP000033618">
    <property type="component" value="Unassembled WGS sequence"/>
</dbReference>
<name>A0A0F5K1Y2_9BURK</name>
<evidence type="ECO:0000313" key="13">
    <source>
        <dbReference type="EMBL" id="KKB63899.1"/>
    </source>
</evidence>
<dbReference type="GO" id="GO:0015627">
    <property type="term" value="C:type II protein secretion system complex"/>
    <property type="evidence" value="ECO:0007669"/>
    <property type="project" value="InterPro"/>
</dbReference>
<reference evidence="13 14" key="1">
    <citation type="submission" date="2015-03" db="EMBL/GenBank/DDBJ databases">
        <title>Draft Genome Sequence of Burkholderia andropogonis type strain ICMP2807, isolated from Sorghum bicolor.</title>
        <authorList>
            <person name="Lopes-Santos L."/>
            <person name="Castro D.B."/>
            <person name="Ottoboni L.M."/>
            <person name="Park D."/>
            <person name="Weirc B.S."/>
            <person name="Destefano S.A."/>
        </authorList>
    </citation>
    <scope>NUCLEOTIDE SEQUENCE [LARGE SCALE GENOMIC DNA]</scope>
    <source>
        <strain evidence="13 14">ICMP2807</strain>
    </source>
</reference>
<dbReference type="PATRIC" id="fig|28092.6.peg.2278"/>
<evidence type="ECO:0000256" key="7">
    <source>
        <dbReference type="ARBA" id="ARBA00022989"/>
    </source>
</evidence>
<keyword evidence="7 11" id="KW-1133">Transmembrane helix</keyword>
<keyword evidence="14" id="KW-1185">Reference proteome</keyword>
<keyword evidence="3" id="KW-1003">Cell membrane</keyword>
<evidence type="ECO:0000313" key="14">
    <source>
        <dbReference type="Proteomes" id="UP000033618"/>
    </source>
</evidence>
<evidence type="ECO:0000256" key="4">
    <source>
        <dbReference type="ARBA" id="ARBA00022481"/>
    </source>
</evidence>
<protein>
    <recommendedName>
        <fullName evidence="2">Type II secretion system protein H</fullName>
    </recommendedName>
    <alternativeName>
        <fullName evidence="10">General secretion pathway protein H</fullName>
    </alternativeName>
</protein>
<dbReference type="EMBL" id="LAQU01000007">
    <property type="protein sequence ID" value="KKB63899.1"/>
    <property type="molecule type" value="Genomic_DNA"/>
</dbReference>
<dbReference type="InterPro" id="IPR022346">
    <property type="entry name" value="T2SS_GspH"/>
</dbReference>
<evidence type="ECO:0000259" key="12">
    <source>
        <dbReference type="Pfam" id="PF12019"/>
    </source>
</evidence>
<evidence type="ECO:0000256" key="9">
    <source>
        <dbReference type="ARBA" id="ARBA00025772"/>
    </source>
</evidence>
<evidence type="ECO:0000256" key="3">
    <source>
        <dbReference type="ARBA" id="ARBA00022475"/>
    </source>
</evidence>
<feature type="transmembrane region" description="Helical" evidence="11">
    <location>
        <begin position="6"/>
        <end position="24"/>
    </location>
</feature>
<evidence type="ECO:0000256" key="2">
    <source>
        <dbReference type="ARBA" id="ARBA00021549"/>
    </source>
</evidence>